<dbReference type="AlphaFoldDB" id="A0AAE1NEQ6"/>
<protein>
    <submittedName>
        <fullName evidence="2">Uncharacterized protein</fullName>
    </submittedName>
</protein>
<keyword evidence="3" id="KW-1185">Reference proteome</keyword>
<dbReference type="Proteomes" id="UP001292094">
    <property type="component" value="Unassembled WGS sequence"/>
</dbReference>
<dbReference type="EMBL" id="JAWZYT010006176">
    <property type="protein sequence ID" value="KAK4288684.1"/>
    <property type="molecule type" value="Genomic_DNA"/>
</dbReference>
<sequence>MLRCDEWRATQTSILALSPTLLSDLGETQGGTDDDGDGDEGVADDEGVMVKGVMLTTVMLAGVRRG</sequence>
<gene>
    <name evidence="2" type="ORF">Pmani_038293</name>
</gene>
<evidence type="ECO:0000256" key="1">
    <source>
        <dbReference type="SAM" id="MobiDB-lite"/>
    </source>
</evidence>
<accession>A0AAE1NEQ6</accession>
<reference evidence="2" key="1">
    <citation type="submission" date="2023-11" db="EMBL/GenBank/DDBJ databases">
        <title>Genome assemblies of two species of porcelain crab, Petrolisthes cinctipes and Petrolisthes manimaculis (Anomura: Porcellanidae).</title>
        <authorList>
            <person name="Angst P."/>
        </authorList>
    </citation>
    <scope>NUCLEOTIDE SEQUENCE</scope>
    <source>
        <strain evidence="2">PB745_02</strain>
        <tissue evidence="2">Gill</tissue>
    </source>
</reference>
<organism evidence="2 3">
    <name type="scientific">Petrolisthes manimaculis</name>
    <dbReference type="NCBI Taxonomy" id="1843537"/>
    <lineage>
        <taxon>Eukaryota</taxon>
        <taxon>Metazoa</taxon>
        <taxon>Ecdysozoa</taxon>
        <taxon>Arthropoda</taxon>
        <taxon>Crustacea</taxon>
        <taxon>Multicrustacea</taxon>
        <taxon>Malacostraca</taxon>
        <taxon>Eumalacostraca</taxon>
        <taxon>Eucarida</taxon>
        <taxon>Decapoda</taxon>
        <taxon>Pleocyemata</taxon>
        <taxon>Anomura</taxon>
        <taxon>Galatheoidea</taxon>
        <taxon>Porcellanidae</taxon>
        <taxon>Petrolisthes</taxon>
    </lineage>
</organism>
<evidence type="ECO:0000313" key="2">
    <source>
        <dbReference type="EMBL" id="KAK4288684.1"/>
    </source>
</evidence>
<comment type="caution">
    <text evidence="2">The sequence shown here is derived from an EMBL/GenBank/DDBJ whole genome shotgun (WGS) entry which is preliminary data.</text>
</comment>
<proteinExistence type="predicted"/>
<feature type="compositionally biased region" description="Acidic residues" evidence="1">
    <location>
        <begin position="32"/>
        <end position="46"/>
    </location>
</feature>
<name>A0AAE1NEQ6_9EUCA</name>
<feature type="region of interest" description="Disordered" evidence="1">
    <location>
        <begin position="23"/>
        <end position="46"/>
    </location>
</feature>
<evidence type="ECO:0000313" key="3">
    <source>
        <dbReference type="Proteomes" id="UP001292094"/>
    </source>
</evidence>